<feature type="signal peptide" evidence="1">
    <location>
        <begin position="1"/>
        <end position="24"/>
    </location>
</feature>
<dbReference type="AlphaFoldDB" id="A0A4Z2E1B1"/>
<evidence type="ECO:0000313" key="2">
    <source>
        <dbReference type="EMBL" id="TNN22504.1"/>
    </source>
</evidence>
<gene>
    <name evidence="2" type="ORF">EYF80_067382</name>
</gene>
<feature type="chain" id="PRO_5021187371" evidence="1">
    <location>
        <begin position="25"/>
        <end position="90"/>
    </location>
</feature>
<accession>A0A4Z2E1B1</accession>
<proteinExistence type="predicted"/>
<sequence length="90" mass="9909">MAICFQLRALGLRRLWFRAPLLTALRLTTPVMENKGGEAGAVAEATGPERAPPPGFLFPSGRHTSCPRYLGLHFVLKAPRRLNKPRRGSS</sequence>
<protein>
    <submittedName>
        <fullName evidence="2">Uncharacterized protein</fullName>
    </submittedName>
</protein>
<keyword evidence="3" id="KW-1185">Reference proteome</keyword>
<reference evidence="2 3" key="1">
    <citation type="submission" date="2019-03" db="EMBL/GenBank/DDBJ databases">
        <title>First draft genome of Liparis tanakae, snailfish: a comprehensive survey of snailfish specific genes.</title>
        <authorList>
            <person name="Kim W."/>
            <person name="Song I."/>
            <person name="Jeong J.-H."/>
            <person name="Kim D."/>
            <person name="Kim S."/>
            <person name="Ryu S."/>
            <person name="Song J.Y."/>
            <person name="Lee S.K."/>
        </authorList>
    </citation>
    <scope>NUCLEOTIDE SEQUENCE [LARGE SCALE GENOMIC DNA]</scope>
    <source>
        <tissue evidence="2">Muscle</tissue>
    </source>
</reference>
<organism evidence="2 3">
    <name type="scientific">Liparis tanakae</name>
    <name type="common">Tanaka's snailfish</name>
    <dbReference type="NCBI Taxonomy" id="230148"/>
    <lineage>
        <taxon>Eukaryota</taxon>
        <taxon>Metazoa</taxon>
        <taxon>Chordata</taxon>
        <taxon>Craniata</taxon>
        <taxon>Vertebrata</taxon>
        <taxon>Euteleostomi</taxon>
        <taxon>Actinopterygii</taxon>
        <taxon>Neopterygii</taxon>
        <taxon>Teleostei</taxon>
        <taxon>Neoteleostei</taxon>
        <taxon>Acanthomorphata</taxon>
        <taxon>Eupercaria</taxon>
        <taxon>Perciformes</taxon>
        <taxon>Cottioidei</taxon>
        <taxon>Cottales</taxon>
        <taxon>Liparidae</taxon>
        <taxon>Liparis</taxon>
    </lineage>
</organism>
<evidence type="ECO:0000313" key="3">
    <source>
        <dbReference type="Proteomes" id="UP000314294"/>
    </source>
</evidence>
<name>A0A4Z2E1B1_9TELE</name>
<comment type="caution">
    <text evidence="2">The sequence shown here is derived from an EMBL/GenBank/DDBJ whole genome shotgun (WGS) entry which is preliminary data.</text>
</comment>
<keyword evidence="1" id="KW-0732">Signal</keyword>
<evidence type="ECO:0000256" key="1">
    <source>
        <dbReference type="SAM" id="SignalP"/>
    </source>
</evidence>
<dbReference type="Proteomes" id="UP000314294">
    <property type="component" value="Unassembled WGS sequence"/>
</dbReference>
<dbReference type="EMBL" id="SRLO01022156">
    <property type="protein sequence ID" value="TNN22504.1"/>
    <property type="molecule type" value="Genomic_DNA"/>
</dbReference>